<dbReference type="Proteomes" id="UP000500857">
    <property type="component" value="Chromosome"/>
</dbReference>
<protein>
    <submittedName>
        <fullName evidence="17">PAS domain S-box protein</fullName>
    </submittedName>
</protein>
<evidence type="ECO:0000256" key="1">
    <source>
        <dbReference type="ARBA" id="ARBA00004429"/>
    </source>
</evidence>
<feature type="domain" description="PAS" evidence="14">
    <location>
        <begin position="487"/>
        <end position="560"/>
    </location>
</feature>
<dbReference type="InterPro" id="IPR000014">
    <property type="entry name" value="PAS"/>
</dbReference>
<dbReference type="PROSITE" id="PS50109">
    <property type="entry name" value="HIS_KIN"/>
    <property type="match status" value="1"/>
</dbReference>
<feature type="domain" description="PAC" evidence="15">
    <location>
        <begin position="700"/>
        <end position="752"/>
    </location>
</feature>
<sequence length="1230" mass="138672">MVLEFTSPLAAVLDRHPLAVGPETPLAQALALMHRGRVSYLAVVEPWGQRGGGSLQPGQPWQWLGVFAESDAVRLLAEERDLAALTLGDATQCLGNAVEATESLDLTRAIALLYQQQFAPLPVNSATGQLLGAIAPESLARALHVTPTLRDLPVASLDLTAPVAIDPRDSYRVAVREMARTGRTSVLLARAGEAIATVAAADAIAAWACAIDADRPLEGQAWIAPVCCQQEDSWWTAYQLMQLHHVRHLAVKDANGAIVGLLELTDLLASLSPEALHFGVARPTRSEIGRDRPNPPVKTVVEQLRLEIFQRQVAQKLLRFSEERFRQAIETMADWVWEMNAQGVYTYASPRIRDILGYEPAEIVGTTVFDTLDPAQVEAYRETFGRFWRDRRPFELLKRTVRHRGGRWGILESSGVPLFSADGEFRGYRGVDRDITEREQARQKLEQLNQSLESRVRQQTAELRQVVEQLQAEIACRVQVESALRESERRLENILNSLNDVVWSVCARTHQLLYLNPVTEVVFGRTCREFFDRPELWLEVVHPADRDRVRANARQVLTLGWKDLEYRIVRPDGTVRWLHDRGQLSFAEDGQPLRIDGIARDITDRKQIEAALSQTERRFRAIFDQTFQYMAVLTVEGAILEVNQTTLDLWGISAHEAIGCSFWDAPRRDLTGDRPYPCWSEAAATQIRSGVAAAARGEFVRCEIEVEIEGDRTITLDISIEPIRDDLARVVQLIVEGRDLSDRKALERELAQREQLLHSFFTAIGQVYVGLSLQDERLRYLQVNQALADIHGVPAREAIGKTDREIFPAWADRVVPLQEQVLHSGKPLLNLELSFPTRTRPQKIRHWMVYYFPVPLNKGSQRGVGTIILDITERQQAEQDLRAIRERLEHLLAVNPTVVYSAESSPPYATTFISENVTRLLGYDSQEFLENPAFWVDCIHPDDAGRFRDALARVGRSEAIVVEYRFRRRHGSYCWVRDQLRLIRGDRRAEIVGCFYDITESKKAEARLKASLQEKEVLLKEIHHRVKNNLQVISSLLNLQSRTLGDPQTRQLFYDSQNRIQSIAFIHEKLYQSQDLARVDFSQYIKTLTNHLFRSYGANIQRVSLKINIHDIFLGVDVAIPCGLIVNELVSNALKHGFPGDRTGEIWIALFDESALSNSSPSTVPLDRADPQMILTVGDNGVGLPQGLSLGNTQSLGMQLVNTLVKQLKGSMELLAESGTVFRIVFPVPH</sequence>
<dbReference type="RefSeq" id="WP_168567764.1">
    <property type="nucleotide sequence ID" value="NZ_CP051167.1"/>
</dbReference>
<gene>
    <name evidence="17" type="ORF">HCG48_02575</name>
</gene>
<comment type="subcellular location">
    <subcellularLocation>
        <location evidence="1">Cell inner membrane</location>
        <topology evidence="1">Multi-pass membrane protein</topology>
    </subcellularLocation>
</comment>
<organism evidence="17 18">
    <name type="scientific">Oxynema aestuarii AP17</name>
    <dbReference type="NCBI Taxonomy" id="2064643"/>
    <lineage>
        <taxon>Bacteria</taxon>
        <taxon>Bacillati</taxon>
        <taxon>Cyanobacteriota</taxon>
        <taxon>Cyanophyceae</taxon>
        <taxon>Oscillatoriophycideae</taxon>
        <taxon>Oscillatoriales</taxon>
        <taxon>Oscillatoriaceae</taxon>
        <taxon>Oxynema</taxon>
        <taxon>Oxynema aestuarii</taxon>
    </lineage>
</organism>
<evidence type="ECO:0000259" key="16">
    <source>
        <dbReference type="PROSITE" id="PS51371"/>
    </source>
</evidence>
<evidence type="ECO:0000256" key="5">
    <source>
        <dbReference type="ARBA" id="ARBA00022692"/>
    </source>
</evidence>
<dbReference type="InterPro" id="IPR000644">
    <property type="entry name" value="CBS_dom"/>
</dbReference>
<keyword evidence="4" id="KW-0808">Transferase</keyword>
<dbReference type="FunFam" id="2.10.70.100:FF:000001">
    <property type="entry name" value="Sensory transduction histidine kinase"/>
    <property type="match status" value="1"/>
</dbReference>
<dbReference type="KEGG" id="oxy:HCG48_02575"/>
<dbReference type="InterPro" id="IPR011495">
    <property type="entry name" value="Sig_transdc_His_kin_sub2_dim/P"/>
</dbReference>
<dbReference type="SUPFAM" id="SSF55785">
    <property type="entry name" value="PYP-like sensor domain (PAS domain)"/>
    <property type="match status" value="5"/>
</dbReference>
<keyword evidence="2" id="KW-1003">Cell membrane</keyword>
<evidence type="ECO:0000256" key="10">
    <source>
        <dbReference type="ARBA" id="ARBA00023136"/>
    </source>
</evidence>
<dbReference type="Pfam" id="PF07568">
    <property type="entry name" value="HisKA_2"/>
    <property type="match status" value="1"/>
</dbReference>
<dbReference type="InterPro" id="IPR036890">
    <property type="entry name" value="HATPase_C_sf"/>
</dbReference>
<dbReference type="Pfam" id="PF02518">
    <property type="entry name" value="HATPase_c"/>
    <property type="match status" value="1"/>
</dbReference>
<dbReference type="CDD" id="cd00130">
    <property type="entry name" value="PAS"/>
    <property type="match status" value="5"/>
</dbReference>
<keyword evidence="5" id="KW-0812">Transmembrane</keyword>
<dbReference type="PROSITE" id="PS50112">
    <property type="entry name" value="PAS"/>
    <property type="match status" value="4"/>
</dbReference>
<feature type="domain" description="PAC" evidence="15">
    <location>
        <begin position="562"/>
        <end position="614"/>
    </location>
</feature>
<dbReference type="Gene3D" id="3.10.580.10">
    <property type="entry name" value="CBS-domain"/>
    <property type="match status" value="2"/>
</dbReference>
<dbReference type="PROSITE" id="PS51371">
    <property type="entry name" value="CBS"/>
    <property type="match status" value="1"/>
</dbReference>
<dbReference type="InterPro" id="IPR013656">
    <property type="entry name" value="PAS_4"/>
</dbReference>
<evidence type="ECO:0000313" key="17">
    <source>
        <dbReference type="EMBL" id="QIZ69607.1"/>
    </source>
</evidence>
<dbReference type="InterPro" id="IPR005467">
    <property type="entry name" value="His_kinase_dom"/>
</dbReference>
<keyword evidence="18" id="KW-1185">Reference proteome</keyword>
<dbReference type="PANTHER" id="PTHR43065">
    <property type="entry name" value="SENSOR HISTIDINE KINASE"/>
    <property type="match status" value="1"/>
</dbReference>
<feature type="domain" description="PAS" evidence="14">
    <location>
        <begin position="615"/>
        <end position="659"/>
    </location>
</feature>
<dbReference type="SUPFAM" id="SSF55874">
    <property type="entry name" value="ATPase domain of HSP90 chaperone/DNA topoisomerase II/histidine kinase"/>
    <property type="match status" value="1"/>
</dbReference>
<dbReference type="PROSITE" id="PS50113">
    <property type="entry name" value="PAC"/>
    <property type="match status" value="4"/>
</dbReference>
<dbReference type="InterPro" id="IPR001610">
    <property type="entry name" value="PAC"/>
</dbReference>
<evidence type="ECO:0000256" key="8">
    <source>
        <dbReference type="ARBA" id="ARBA00022777"/>
    </source>
</evidence>
<proteinExistence type="predicted"/>
<dbReference type="InterPro" id="IPR003594">
    <property type="entry name" value="HATPase_dom"/>
</dbReference>
<evidence type="ECO:0000256" key="7">
    <source>
        <dbReference type="ARBA" id="ARBA00022741"/>
    </source>
</evidence>
<feature type="domain" description="CBS" evidence="16">
    <location>
        <begin position="13"/>
        <end position="82"/>
    </location>
</feature>
<dbReference type="SMART" id="SM00116">
    <property type="entry name" value="CBS"/>
    <property type="match status" value="3"/>
</dbReference>
<evidence type="ECO:0000259" key="15">
    <source>
        <dbReference type="PROSITE" id="PS50113"/>
    </source>
</evidence>
<feature type="domain" description="Histidine kinase" evidence="13">
    <location>
        <begin position="1021"/>
        <end position="1230"/>
    </location>
</feature>
<dbReference type="NCBIfam" id="TIGR00229">
    <property type="entry name" value="sensory_box"/>
    <property type="match status" value="5"/>
</dbReference>
<evidence type="ECO:0000256" key="3">
    <source>
        <dbReference type="ARBA" id="ARBA00022519"/>
    </source>
</evidence>
<evidence type="ECO:0000256" key="12">
    <source>
        <dbReference type="SAM" id="Coils"/>
    </source>
</evidence>
<dbReference type="GO" id="GO:0000166">
    <property type="term" value="F:nucleotide binding"/>
    <property type="evidence" value="ECO:0007669"/>
    <property type="project" value="UniProtKB-KW"/>
</dbReference>
<dbReference type="Gene3D" id="3.30.565.10">
    <property type="entry name" value="Histidine kinase-like ATPase, C-terminal domain"/>
    <property type="match status" value="1"/>
</dbReference>
<feature type="domain" description="PAS" evidence="14">
    <location>
        <begin position="321"/>
        <end position="391"/>
    </location>
</feature>
<evidence type="ECO:0000256" key="9">
    <source>
        <dbReference type="ARBA" id="ARBA00022989"/>
    </source>
</evidence>
<dbReference type="SUPFAM" id="SSF54631">
    <property type="entry name" value="CBS-domain pair"/>
    <property type="match status" value="2"/>
</dbReference>
<dbReference type="GO" id="GO:0005886">
    <property type="term" value="C:plasma membrane"/>
    <property type="evidence" value="ECO:0007669"/>
    <property type="project" value="UniProtKB-SubCell"/>
</dbReference>
<accession>A0A6H1TTY1</accession>
<reference evidence="17 18" key="1">
    <citation type="submission" date="2020-04" db="EMBL/GenBank/DDBJ databases">
        <authorList>
            <person name="Basu S."/>
            <person name="Maruthanayagam V."/>
            <person name="Chakraborty S."/>
            <person name="Pramanik A."/>
            <person name="Mukherjee J."/>
            <person name="Brink B."/>
        </authorList>
    </citation>
    <scope>NUCLEOTIDE SEQUENCE [LARGE SCALE GENOMIC DNA]</scope>
    <source>
        <strain evidence="17 18">AP17</strain>
    </source>
</reference>
<feature type="coiled-coil region" evidence="12">
    <location>
        <begin position="431"/>
        <end position="497"/>
    </location>
</feature>
<keyword evidence="3" id="KW-0997">Cell inner membrane</keyword>
<keyword evidence="11" id="KW-0129">CBS domain</keyword>
<evidence type="ECO:0000256" key="2">
    <source>
        <dbReference type="ARBA" id="ARBA00022475"/>
    </source>
</evidence>
<evidence type="ECO:0000259" key="13">
    <source>
        <dbReference type="PROSITE" id="PS50109"/>
    </source>
</evidence>
<keyword evidence="6" id="KW-0677">Repeat</keyword>
<dbReference type="InterPro" id="IPR000700">
    <property type="entry name" value="PAS-assoc_C"/>
</dbReference>
<name>A0A6H1TTY1_9CYAN</name>
<keyword evidence="12" id="KW-0175">Coiled coil</keyword>
<keyword evidence="9" id="KW-1133">Transmembrane helix</keyword>
<dbReference type="InterPro" id="IPR013655">
    <property type="entry name" value="PAS_fold_3"/>
</dbReference>
<dbReference type="Pfam" id="PF00571">
    <property type="entry name" value="CBS"/>
    <property type="match status" value="2"/>
</dbReference>
<dbReference type="AlphaFoldDB" id="A0A6H1TTY1"/>
<dbReference type="PANTHER" id="PTHR43065:SF23">
    <property type="entry name" value="SENSOR HISTIDINE KINASE PDTAS"/>
    <property type="match status" value="1"/>
</dbReference>
<dbReference type="SMART" id="SM00387">
    <property type="entry name" value="HATPase_c"/>
    <property type="match status" value="1"/>
</dbReference>
<evidence type="ECO:0000313" key="18">
    <source>
        <dbReference type="Proteomes" id="UP000500857"/>
    </source>
</evidence>
<feature type="domain" description="PAC" evidence="15">
    <location>
        <begin position="394"/>
        <end position="447"/>
    </location>
</feature>
<dbReference type="InterPro" id="IPR046342">
    <property type="entry name" value="CBS_dom_sf"/>
</dbReference>
<dbReference type="SMART" id="SM00091">
    <property type="entry name" value="PAS"/>
    <property type="match status" value="5"/>
</dbReference>
<keyword evidence="10" id="KW-0472">Membrane</keyword>
<keyword evidence="8" id="KW-0418">Kinase</keyword>
<feature type="domain" description="PAC" evidence="15">
    <location>
        <begin position="960"/>
        <end position="1010"/>
    </location>
</feature>
<dbReference type="EMBL" id="CP051167">
    <property type="protein sequence ID" value="QIZ69607.1"/>
    <property type="molecule type" value="Genomic_DNA"/>
</dbReference>
<keyword evidence="7" id="KW-0547">Nucleotide-binding</keyword>
<dbReference type="SMART" id="SM00086">
    <property type="entry name" value="PAC"/>
    <property type="match status" value="4"/>
</dbReference>
<dbReference type="InterPro" id="IPR035965">
    <property type="entry name" value="PAS-like_dom_sf"/>
</dbReference>
<feature type="domain" description="PAS" evidence="14">
    <location>
        <begin position="884"/>
        <end position="958"/>
    </location>
</feature>
<evidence type="ECO:0000256" key="11">
    <source>
        <dbReference type="PROSITE-ProRule" id="PRU00703"/>
    </source>
</evidence>
<evidence type="ECO:0000256" key="6">
    <source>
        <dbReference type="ARBA" id="ARBA00022737"/>
    </source>
</evidence>
<dbReference type="Pfam" id="PF08447">
    <property type="entry name" value="PAS_3"/>
    <property type="match status" value="2"/>
</dbReference>
<dbReference type="GO" id="GO:0016301">
    <property type="term" value="F:kinase activity"/>
    <property type="evidence" value="ECO:0007669"/>
    <property type="project" value="UniProtKB-KW"/>
</dbReference>
<dbReference type="Gene3D" id="3.30.450.20">
    <property type="entry name" value="PAS domain"/>
    <property type="match status" value="5"/>
</dbReference>
<evidence type="ECO:0000259" key="14">
    <source>
        <dbReference type="PROSITE" id="PS50112"/>
    </source>
</evidence>
<evidence type="ECO:0000256" key="4">
    <source>
        <dbReference type="ARBA" id="ARBA00022679"/>
    </source>
</evidence>
<dbReference type="Pfam" id="PF08448">
    <property type="entry name" value="PAS_4"/>
    <property type="match status" value="3"/>
</dbReference>